<evidence type="ECO:0000313" key="2">
    <source>
        <dbReference type="EMBL" id="MFD1323277.1"/>
    </source>
</evidence>
<sequence>MPVRLWFDLATVLHLAETAISTRQRVDIDGNVVTDAPPPLHLMRDCSGSLDDRLYIDGNVQPSLSEYNINAEPFRSTYRGRRYGHGITWTEWLGDPLRHHHPIQARIALLDDARLIDLLRAGHAAGFDMFTLDAETNTGLRPSVARRRARRSRRTPRAGASHQARPAQRPPYTSSRGRDPR</sequence>
<name>A0ABW3YFK0_9ACTN</name>
<gene>
    <name evidence="2" type="ORF">ACFQ4H_19505</name>
</gene>
<accession>A0ABW3YFK0</accession>
<evidence type="ECO:0000256" key="1">
    <source>
        <dbReference type="SAM" id="MobiDB-lite"/>
    </source>
</evidence>
<dbReference type="RefSeq" id="WP_377572429.1">
    <property type="nucleotide sequence ID" value="NZ_JBHTMP010000029.1"/>
</dbReference>
<organism evidence="2 3">
    <name type="scientific">Micromonospora sonneratiae</name>
    <dbReference type="NCBI Taxonomy" id="1184706"/>
    <lineage>
        <taxon>Bacteria</taxon>
        <taxon>Bacillati</taxon>
        <taxon>Actinomycetota</taxon>
        <taxon>Actinomycetes</taxon>
        <taxon>Micromonosporales</taxon>
        <taxon>Micromonosporaceae</taxon>
        <taxon>Micromonospora</taxon>
    </lineage>
</organism>
<comment type="caution">
    <text evidence="2">The sequence shown here is derived from an EMBL/GenBank/DDBJ whole genome shotgun (WGS) entry which is preliminary data.</text>
</comment>
<dbReference type="EMBL" id="JBHTMP010000029">
    <property type="protein sequence ID" value="MFD1323277.1"/>
    <property type="molecule type" value="Genomic_DNA"/>
</dbReference>
<reference evidence="3" key="1">
    <citation type="journal article" date="2019" name="Int. J. Syst. Evol. Microbiol.">
        <title>The Global Catalogue of Microorganisms (GCM) 10K type strain sequencing project: providing services to taxonomists for standard genome sequencing and annotation.</title>
        <authorList>
            <consortium name="The Broad Institute Genomics Platform"/>
            <consortium name="The Broad Institute Genome Sequencing Center for Infectious Disease"/>
            <person name="Wu L."/>
            <person name="Ma J."/>
        </authorList>
    </citation>
    <scope>NUCLEOTIDE SEQUENCE [LARGE SCALE GENOMIC DNA]</scope>
    <source>
        <strain evidence="3">JCM 31037</strain>
    </source>
</reference>
<feature type="region of interest" description="Disordered" evidence="1">
    <location>
        <begin position="141"/>
        <end position="181"/>
    </location>
</feature>
<evidence type="ECO:0000313" key="3">
    <source>
        <dbReference type="Proteomes" id="UP001597260"/>
    </source>
</evidence>
<dbReference type="Proteomes" id="UP001597260">
    <property type="component" value="Unassembled WGS sequence"/>
</dbReference>
<keyword evidence="3" id="KW-1185">Reference proteome</keyword>
<proteinExistence type="predicted"/>
<protein>
    <submittedName>
        <fullName evidence="2">Uncharacterized protein</fullName>
    </submittedName>
</protein>
<feature type="compositionally biased region" description="Basic residues" evidence="1">
    <location>
        <begin position="144"/>
        <end position="156"/>
    </location>
</feature>